<evidence type="ECO:0008006" key="8">
    <source>
        <dbReference type="Google" id="ProtNLM"/>
    </source>
</evidence>
<feature type="compositionally biased region" description="Acidic residues" evidence="3">
    <location>
        <begin position="328"/>
        <end position="339"/>
    </location>
</feature>
<keyword evidence="7" id="KW-1185">Reference proteome</keyword>
<dbReference type="Ensembl" id="ENSACAT00000047394.1">
    <property type="protein sequence ID" value="ENSACAP00000023885.1"/>
    <property type="gene ID" value="ENSACAG00000037809.1"/>
</dbReference>
<keyword evidence="4" id="KW-0472">Membrane</keyword>
<reference evidence="6 7" key="1">
    <citation type="submission" date="2009-12" db="EMBL/GenBank/DDBJ databases">
        <title>The Genome Sequence of Anolis carolinensis (Green Anole Lizard).</title>
        <authorList>
            <consortium name="The Genome Sequencing Platform"/>
            <person name="Di Palma F."/>
            <person name="Alfoldi J."/>
            <person name="Heiman D."/>
            <person name="Young S."/>
            <person name="Grabherr M."/>
            <person name="Johnson J."/>
            <person name="Lander E.S."/>
            <person name="Lindblad-Toh K."/>
        </authorList>
    </citation>
    <scope>NUCLEOTIDE SEQUENCE [LARGE SCALE GENOMIC DNA]</scope>
    <source>
        <strain evidence="6 7">JBL SC #1</strain>
    </source>
</reference>
<keyword evidence="2" id="KW-0677">Repeat</keyword>
<dbReference type="KEGG" id="acs:103278681"/>
<feature type="region of interest" description="Disordered" evidence="3">
    <location>
        <begin position="319"/>
        <end position="369"/>
    </location>
</feature>
<keyword evidence="1" id="KW-0433">Leucine-rich repeat</keyword>
<keyword evidence="4" id="KW-0812">Transmembrane</keyword>
<dbReference type="InterPro" id="IPR003591">
    <property type="entry name" value="Leu-rich_rpt_typical-subtyp"/>
</dbReference>
<feature type="compositionally biased region" description="Polar residues" evidence="3">
    <location>
        <begin position="232"/>
        <end position="250"/>
    </location>
</feature>
<evidence type="ECO:0000256" key="4">
    <source>
        <dbReference type="SAM" id="Phobius"/>
    </source>
</evidence>
<evidence type="ECO:0000313" key="6">
    <source>
        <dbReference type="Ensembl" id="ENSACAP00000023885.1"/>
    </source>
</evidence>
<dbReference type="AlphaFoldDB" id="A0A803SLP5"/>
<feature type="signal peptide" evidence="5">
    <location>
        <begin position="1"/>
        <end position="21"/>
    </location>
</feature>
<organism evidence="6 7">
    <name type="scientific">Anolis carolinensis</name>
    <name type="common">Green anole</name>
    <name type="synonym">American chameleon</name>
    <dbReference type="NCBI Taxonomy" id="28377"/>
    <lineage>
        <taxon>Eukaryota</taxon>
        <taxon>Metazoa</taxon>
        <taxon>Chordata</taxon>
        <taxon>Craniata</taxon>
        <taxon>Vertebrata</taxon>
        <taxon>Euteleostomi</taxon>
        <taxon>Lepidosauria</taxon>
        <taxon>Squamata</taxon>
        <taxon>Bifurcata</taxon>
        <taxon>Unidentata</taxon>
        <taxon>Episquamata</taxon>
        <taxon>Toxicofera</taxon>
        <taxon>Iguania</taxon>
        <taxon>Dactyloidae</taxon>
        <taxon>Anolis</taxon>
    </lineage>
</organism>
<dbReference type="GeneTree" id="ENSGT00510000048988"/>
<reference evidence="6" key="2">
    <citation type="submission" date="2025-08" db="UniProtKB">
        <authorList>
            <consortium name="Ensembl"/>
        </authorList>
    </citation>
    <scope>IDENTIFICATION</scope>
</reference>
<feature type="transmembrane region" description="Helical" evidence="4">
    <location>
        <begin position="259"/>
        <end position="284"/>
    </location>
</feature>
<feature type="compositionally biased region" description="Acidic residues" evidence="3">
    <location>
        <begin position="348"/>
        <end position="363"/>
    </location>
</feature>
<dbReference type="GeneID" id="103278681"/>
<dbReference type="PANTHER" id="PTHR31450">
    <property type="entry name" value="LEUCINE-RICH REPEAT-CONTAINING PROTEIN 19 LRRC19 FAMILY MEMBER"/>
    <property type="match status" value="1"/>
</dbReference>
<dbReference type="Pfam" id="PF13855">
    <property type="entry name" value="LRR_8"/>
    <property type="match status" value="1"/>
</dbReference>
<feature type="region of interest" description="Disordered" evidence="3">
    <location>
        <begin position="227"/>
        <end position="254"/>
    </location>
</feature>
<gene>
    <name evidence="6" type="primary">c4h1orf210</name>
</gene>
<proteinExistence type="predicted"/>
<dbReference type="InParanoid" id="A0A803SLP5"/>
<protein>
    <recommendedName>
        <fullName evidence="8">Leucine rich repeat containing 19</fullName>
    </recommendedName>
</protein>
<dbReference type="CTD" id="119964453"/>
<dbReference type="SUPFAM" id="SSF52058">
    <property type="entry name" value="L domain-like"/>
    <property type="match status" value="1"/>
</dbReference>
<name>A0A803SLP5_ANOCA</name>
<dbReference type="PANTHER" id="PTHR31450:SF3">
    <property type="entry name" value="TYPE III ENDOSOME MEMBRANE PROTEIN TEMP"/>
    <property type="match status" value="1"/>
</dbReference>
<sequence>MKDAWSLWVSTTLCAWILVSGHPCSIDEQGWAACSGKSLLHVPKSLPKHITNLDLSFNSLTVPRHGTFLRSFPSLRSLNLTSNAIPTLYPSLFFNLATLYLLDLSNCSISHVHPKSFFGLKTLHTLLLKNNKLQSLDISIFPGSGALVYLDMQNNKLSYTNELAVLFVQKIHHVNLQGNPWMDNSSTIPFQEVQRQDKQTFYELHPEHKTQKIRILDDQELSHRAKIRVPRAQSSSVSSTPENDTSTSTPPLEKTGRSWPYFAGFILLAAGISILIALVAKCILLRRNRASYQHQRLPDSRSVGSSHAEEADMGVAYGRNPPGAGCPADDDDGFIEDNYIEPNRDMREEEEEEEDVEVEEEELEPHFKI</sequence>
<evidence type="ECO:0000313" key="7">
    <source>
        <dbReference type="Proteomes" id="UP000001646"/>
    </source>
</evidence>
<evidence type="ECO:0000256" key="3">
    <source>
        <dbReference type="SAM" id="MobiDB-lite"/>
    </source>
</evidence>
<dbReference type="Gene3D" id="3.80.10.10">
    <property type="entry name" value="Ribonuclease Inhibitor"/>
    <property type="match status" value="1"/>
</dbReference>
<keyword evidence="5" id="KW-0732">Signal</keyword>
<accession>A0A803SLP5</accession>
<evidence type="ECO:0000256" key="5">
    <source>
        <dbReference type="SAM" id="SignalP"/>
    </source>
</evidence>
<reference evidence="6" key="3">
    <citation type="submission" date="2025-09" db="UniProtKB">
        <authorList>
            <consortium name="Ensembl"/>
        </authorList>
    </citation>
    <scope>IDENTIFICATION</scope>
</reference>
<dbReference type="InterPro" id="IPR032675">
    <property type="entry name" value="LRR_dom_sf"/>
</dbReference>
<dbReference type="OrthoDB" id="676979at2759"/>
<dbReference type="Proteomes" id="UP000001646">
    <property type="component" value="Chromosome 4"/>
</dbReference>
<dbReference type="SMART" id="SM00369">
    <property type="entry name" value="LRR_TYP"/>
    <property type="match status" value="3"/>
</dbReference>
<evidence type="ECO:0000256" key="1">
    <source>
        <dbReference type="ARBA" id="ARBA00022614"/>
    </source>
</evidence>
<dbReference type="InterPro" id="IPR001611">
    <property type="entry name" value="Leu-rich_rpt"/>
</dbReference>
<keyword evidence="4" id="KW-1133">Transmembrane helix</keyword>
<dbReference type="RefSeq" id="XP_008107673.1">
    <property type="nucleotide sequence ID" value="XM_008109466.3"/>
</dbReference>
<feature type="chain" id="PRO_5033018891" description="Leucine rich repeat containing 19" evidence="5">
    <location>
        <begin position="22"/>
        <end position="369"/>
    </location>
</feature>
<evidence type="ECO:0000256" key="2">
    <source>
        <dbReference type="ARBA" id="ARBA00022737"/>
    </source>
</evidence>